<dbReference type="EMBL" id="MHKN01000042">
    <property type="protein sequence ID" value="OGY91446.1"/>
    <property type="molecule type" value="Genomic_DNA"/>
</dbReference>
<evidence type="ECO:0000313" key="2">
    <source>
        <dbReference type="Proteomes" id="UP000177349"/>
    </source>
</evidence>
<comment type="caution">
    <text evidence="1">The sequence shown here is derived from an EMBL/GenBank/DDBJ whole genome shotgun (WGS) entry which is preliminary data.</text>
</comment>
<sequence>MPKRTVRLYAMIPETAPMLLLIRSPLFSTLLKSQEVEIEPHGWNGNPASLPKNTRAIVISTAVSVGSWDDIALTCAARGHFLLCNDHYVQCDGSLSDELEPAFRAWLGRKDA</sequence>
<dbReference type="Proteomes" id="UP000177349">
    <property type="component" value="Unassembled WGS sequence"/>
</dbReference>
<dbReference type="AlphaFoldDB" id="A0A1G2BRI9"/>
<proteinExistence type="predicted"/>
<name>A0A1G2BRI9_9BACT</name>
<organism evidence="1 2">
    <name type="scientific">Candidatus Komeilibacteria bacterium RIFCSPLOWO2_01_FULL_53_11</name>
    <dbReference type="NCBI Taxonomy" id="1798552"/>
    <lineage>
        <taxon>Bacteria</taxon>
        <taxon>Candidatus Komeiliibacteriota</taxon>
    </lineage>
</organism>
<protein>
    <submittedName>
        <fullName evidence="1">Uncharacterized protein</fullName>
    </submittedName>
</protein>
<accession>A0A1G2BRI9</accession>
<evidence type="ECO:0000313" key="1">
    <source>
        <dbReference type="EMBL" id="OGY91446.1"/>
    </source>
</evidence>
<gene>
    <name evidence="1" type="ORF">A3B31_02045</name>
</gene>
<reference evidence="1 2" key="1">
    <citation type="journal article" date="2016" name="Nat. Commun.">
        <title>Thousands of microbial genomes shed light on interconnected biogeochemical processes in an aquifer system.</title>
        <authorList>
            <person name="Anantharaman K."/>
            <person name="Brown C.T."/>
            <person name="Hug L.A."/>
            <person name="Sharon I."/>
            <person name="Castelle C.J."/>
            <person name="Probst A.J."/>
            <person name="Thomas B.C."/>
            <person name="Singh A."/>
            <person name="Wilkins M.J."/>
            <person name="Karaoz U."/>
            <person name="Brodie E.L."/>
            <person name="Williams K.H."/>
            <person name="Hubbard S.S."/>
            <person name="Banfield J.F."/>
        </authorList>
    </citation>
    <scope>NUCLEOTIDE SEQUENCE [LARGE SCALE GENOMIC DNA]</scope>
</reference>